<evidence type="ECO:0000256" key="3">
    <source>
        <dbReference type="ARBA" id="ARBA00022452"/>
    </source>
</evidence>
<dbReference type="Pfam" id="PF00593">
    <property type="entry name" value="TonB_dep_Rec_b-barrel"/>
    <property type="match status" value="1"/>
</dbReference>
<protein>
    <submittedName>
        <fullName evidence="15">TonB-dependent receptor</fullName>
    </submittedName>
</protein>
<evidence type="ECO:0000256" key="4">
    <source>
        <dbReference type="ARBA" id="ARBA00022496"/>
    </source>
</evidence>
<evidence type="ECO:0000256" key="10">
    <source>
        <dbReference type="ARBA" id="ARBA00023237"/>
    </source>
</evidence>
<keyword evidence="8 12" id="KW-0798">TonB box</keyword>
<dbReference type="eggNOG" id="COG4771">
    <property type="taxonomic scope" value="Bacteria"/>
</dbReference>
<dbReference type="PANTHER" id="PTHR32552:SF81">
    <property type="entry name" value="TONB-DEPENDENT OUTER MEMBRANE RECEPTOR"/>
    <property type="match status" value="1"/>
</dbReference>
<keyword evidence="16" id="KW-1185">Reference proteome</keyword>
<dbReference type="KEGG" id="sdl:Sdel_1574"/>
<keyword evidence="7" id="KW-0406">Ion transport</keyword>
<evidence type="ECO:0000259" key="14">
    <source>
        <dbReference type="Pfam" id="PF07715"/>
    </source>
</evidence>
<dbReference type="InterPro" id="IPR039426">
    <property type="entry name" value="TonB-dep_rcpt-like"/>
</dbReference>
<evidence type="ECO:0000259" key="13">
    <source>
        <dbReference type="Pfam" id="PF00593"/>
    </source>
</evidence>
<dbReference type="RefSeq" id="WP_012857340.1">
    <property type="nucleotide sequence ID" value="NC_013512.1"/>
</dbReference>
<feature type="domain" description="TonB-dependent receptor-like beta-barrel" evidence="13">
    <location>
        <begin position="251"/>
        <end position="661"/>
    </location>
</feature>
<evidence type="ECO:0000256" key="11">
    <source>
        <dbReference type="PROSITE-ProRule" id="PRU01360"/>
    </source>
</evidence>
<evidence type="ECO:0000256" key="8">
    <source>
        <dbReference type="ARBA" id="ARBA00023077"/>
    </source>
</evidence>
<sequence length="695" mass="77255">MNKKVLVFAMISVVTSGFLYGMDETYSLESVTVNANKIEENIQDVPQSITVIDEEVLHEKGIKTVTDAMREVPNMNVSSTANGATISFRGLNTSMFTNNNPVVIYVDGVPYYDRYDFDPSLADVAQIEVLRGPQGTLYGKDAVGAVVNIITKKPSNEWHGNVGAEYGNYNALNTTFNTSGPLIEDKLYAGINGSFKKDDGWITNDYPGMDSDANQKRDRKNSGFLLFKPTERFSGKVTLSDNYTKHYFMNGFVTDSTGILLGLDRDDGNHISSDMPTVERTAVKAQSLNLAYEFDAFKVESTTTHKTLDLEGDFDADFQANNSSDGLKQFNYTEIETWTEELKFSGQNDAFKWVSGVYGDKEKREQGPYGAQVMSGGAVYDANADSTTDSQTQALFGQVMIPFWEKFELTLGGRYQRIKKEIDLVTTQTWGGMAFPDYTFEGEKTWNAFIPKIALSYKVNDALSTYASIAKGYMPGGFNYFATSGGMEENSFDPQTSINYEVGAKYVGENYLLNASVFRMNIEDIHIYKIAGGGMVWLTDNAKKAHSQGIELEGKYFLNQNIELSGALGLIEAKYDDYDAGSRTYDGERIENTPRYTANLGIAYVATAGWYGRVDVNAIGSTSYYDGANSQMIRSDGVITSNAKLGYKYKAWDIYSFITNITDESYISSYQSKTGLAMVGFNDPRRYGVGFRYTF</sequence>
<comment type="similarity">
    <text evidence="11 12">Belongs to the TonB-dependent receptor family.</text>
</comment>
<dbReference type="STRING" id="525898.Sdel_1574"/>
<keyword evidence="2 11" id="KW-0813">Transport</keyword>
<keyword evidence="10 11" id="KW-0998">Cell outer membrane</keyword>
<evidence type="ECO:0000256" key="7">
    <source>
        <dbReference type="ARBA" id="ARBA00023065"/>
    </source>
</evidence>
<comment type="subcellular location">
    <subcellularLocation>
        <location evidence="1 11">Cell outer membrane</location>
        <topology evidence="1 11">Multi-pass membrane protein</topology>
    </subcellularLocation>
</comment>
<feature type="domain" description="TonB-dependent receptor plug" evidence="14">
    <location>
        <begin position="42"/>
        <end position="146"/>
    </location>
</feature>
<dbReference type="Gene3D" id="2.40.170.20">
    <property type="entry name" value="TonB-dependent receptor, beta-barrel domain"/>
    <property type="match status" value="1"/>
</dbReference>
<dbReference type="PROSITE" id="PS52016">
    <property type="entry name" value="TONB_DEPENDENT_REC_3"/>
    <property type="match status" value="1"/>
</dbReference>
<dbReference type="InterPro" id="IPR000531">
    <property type="entry name" value="Beta-barrel_TonB"/>
</dbReference>
<gene>
    <name evidence="15" type="ordered locus">Sdel_1574</name>
</gene>
<dbReference type="InterPro" id="IPR012910">
    <property type="entry name" value="Plug_dom"/>
</dbReference>
<reference evidence="15 16" key="2">
    <citation type="journal article" date="2010" name="Stand. Genomic Sci.">
        <title>Complete genome sequence of Sulfurospirillum deleyianum type strain (5175).</title>
        <authorList>
            <person name="Sikorski J."/>
            <person name="Lapidus A."/>
            <person name="Copeland A."/>
            <person name="Glavina Del Rio T."/>
            <person name="Nolan M."/>
            <person name="Lucas S."/>
            <person name="Chen F."/>
            <person name="Tice H."/>
            <person name="Cheng J.F."/>
            <person name="Saunders E."/>
            <person name="Bruce D."/>
            <person name="Goodwin L."/>
            <person name="Pitluck S."/>
            <person name="Ovchinnikova G."/>
            <person name="Pati A."/>
            <person name="Ivanova N."/>
            <person name="Mavromatis K."/>
            <person name="Chen A."/>
            <person name="Palaniappan K."/>
            <person name="Chain P."/>
            <person name="Land M."/>
            <person name="Hauser L."/>
            <person name="Chang Y.J."/>
            <person name="Jeffries C.D."/>
            <person name="Brettin T."/>
            <person name="Detter J.C."/>
            <person name="Han C."/>
            <person name="Rohde M."/>
            <person name="Lang E."/>
            <person name="Spring S."/>
            <person name="Goker M."/>
            <person name="Bristow J."/>
            <person name="Eisen J.A."/>
            <person name="Markowitz V."/>
            <person name="Hugenholtz P."/>
            <person name="Kyrpides N.C."/>
            <person name="Klenk H.P."/>
        </authorList>
    </citation>
    <scope>NUCLEOTIDE SEQUENCE [LARGE SCALE GENOMIC DNA]</scope>
    <source>
        <strain evidence="16">ATCC 51133 / DSM 6946 / 5175</strain>
    </source>
</reference>
<evidence type="ECO:0000256" key="6">
    <source>
        <dbReference type="ARBA" id="ARBA00023004"/>
    </source>
</evidence>
<dbReference type="SUPFAM" id="SSF56935">
    <property type="entry name" value="Porins"/>
    <property type="match status" value="1"/>
</dbReference>
<evidence type="ECO:0000256" key="1">
    <source>
        <dbReference type="ARBA" id="ARBA00004571"/>
    </source>
</evidence>
<keyword evidence="3 11" id="KW-1134">Transmembrane beta strand</keyword>
<dbReference type="HOGENOM" id="CLU_008287_15_2_7"/>
<dbReference type="Pfam" id="PF07715">
    <property type="entry name" value="Plug"/>
    <property type="match status" value="1"/>
</dbReference>
<accession>D1B3C0</accession>
<keyword evidence="4" id="KW-0410">Iron transport</keyword>
<keyword evidence="6" id="KW-0408">Iron</keyword>
<evidence type="ECO:0000256" key="9">
    <source>
        <dbReference type="ARBA" id="ARBA00023136"/>
    </source>
</evidence>
<evidence type="ECO:0000256" key="5">
    <source>
        <dbReference type="ARBA" id="ARBA00022692"/>
    </source>
</evidence>
<organism evidence="15 16">
    <name type="scientific">Sulfurospirillum deleyianum (strain ATCC 51133 / DSM 6946 / 5175)</name>
    <dbReference type="NCBI Taxonomy" id="525898"/>
    <lineage>
        <taxon>Bacteria</taxon>
        <taxon>Pseudomonadati</taxon>
        <taxon>Campylobacterota</taxon>
        <taxon>Epsilonproteobacteria</taxon>
        <taxon>Campylobacterales</taxon>
        <taxon>Sulfurospirillaceae</taxon>
        <taxon>Sulfurospirillum</taxon>
    </lineage>
</organism>
<reference evidence="16" key="1">
    <citation type="submission" date="2009-11" db="EMBL/GenBank/DDBJ databases">
        <title>The complete genome of Sulfurospirillum deleyianum DSM 6946.</title>
        <authorList>
            <consortium name="US DOE Joint Genome Institute (JGI-PGF)"/>
            <person name="Lucas S."/>
            <person name="Copeland A."/>
            <person name="Lapidus A."/>
            <person name="Glavina del Rio T."/>
            <person name="Dalin E."/>
            <person name="Tice H."/>
            <person name="Bruce D."/>
            <person name="Goodwin L."/>
            <person name="Pitluck S."/>
            <person name="Kyrpides N."/>
            <person name="Mavromatis K."/>
            <person name="Ivanova N."/>
            <person name="Ovchinnikova G."/>
            <person name="Munk A.C."/>
            <person name="Lu M."/>
            <person name="Brettin T."/>
            <person name="Detter J.C."/>
            <person name="Han C."/>
            <person name="Tapia R."/>
            <person name="Larimer F."/>
            <person name="Land M."/>
            <person name="Hauser L."/>
            <person name="Markowitz V."/>
            <person name="Cheng J.F."/>
            <person name="Hugenholtz P."/>
            <person name="Woyke T."/>
            <person name="Wu D."/>
            <person name="Aumann P."/>
            <person name="Schneider S."/>
            <person name="Lang E."/>
            <person name="Spring S."/>
            <person name="Klenk H.P."/>
            <person name="Eisen J.A."/>
        </authorList>
    </citation>
    <scope>NUCLEOTIDE SEQUENCE [LARGE SCALE GENOMIC DNA]</scope>
    <source>
        <strain evidence="16">ATCC 51133 / DSM 6946 / 5175</strain>
    </source>
</reference>
<dbReference type="CDD" id="cd01347">
    <property type="entry name" value="ligand_gated_channel"/>
    <property type="match status" value="1"/>
</dbReference>
<dbReference type="Proteomes" id="UP000002222">
    <property type="component" value="Chromosome"/>
</dbReference>
<dbReference type="InterPro" id="IPR036942">
    <property type="entry name" value="Beta-barrel_TonB_sf"/>
</dbReference>
<keyword evidence="5 11" id="KW-0812">Transmembrane</keyword>
<evidence type="ECO:0000256" key="2">
    <source>
        <dbReference type="ARBA" id="ARBA00022448"/>
    </source>
</evidence>
<keyword evidence="15" id="KW-0675">Receptor</keyword>
<evidence type="ECO:0000313" key="15">
    <source>
        <dbReference type="EMBL" id="ACZ12590.1"/>
    </source>
</evidence>
<dbReference type="GO" id="GO:0009279">
    <property type="term" value="C:cell outer membrane"/>
    <property type="evidence" value="ECO:0007669"/>
    <property type="project" value="UniProtKB-SubCell"/>
</dbReference>
<evidence type="ECO:0000313" key="16">
    <source>
        <dbReference type="Proteomes" id="UP000002222"/>
    </source>
</evidence>
<keyword evidence="9 11" id="KW-0472">Membrane</keyword>
<dbReference type="GO" id="GO:0006826">
    <property type="term" value="P:iron ion transport"/>
    <property type="evidence" value="ECO:0007669"/>
    <property type="project" value="UniProtKB-KW"/>
</dbReference>
<dbReference type="PANTHER" id="PTHR32552">
    <property type="entry name" value="FERRICHROME IRON RECEPTOR-RELATED"/>
    <property type="match status" value="1"/>
</dbReference>
<dbReference type="AlphaFoldDB" id="D1B3C0"/>
<evidence type="ECO:0000256" key="12">
    <source>
        <dbReference type="RuleBase" id="RU003357"/>
    </source>
</evidence>
<proteinExistence type="inferred from homology"/>
<name>D1B3C0_SULD5</name>
<dbReference type="EMBL" id="CP001816">
    <property type="protein sequence ID" value="ACZ12590.1"/>
    <property type="molecule type" value="Genomic_DNA"/>
</dbReference>